<dbReference type="InterPro" id="IPR025961">
    <property type="entry name" value="Metal_resist"/>
</dbReference>
<evidence type="ECO:0000256" key="1">
    <source>
        <dbReference type="SAM" id="MobiDB-lite"/>
    </source>
</evidence>
<dbReference type="RefSeq" id="WP_115692195.1">
    <property type="nucleotide sequence ID" value="NZ_CP031417.1"/>
</dbReference>
<proteinExistence type="predicted"/>
<evidence type="ECO:0000313" key="2">
    <source>
        <dbReference type="EMBL" id="AXK81816.1"/>
    </source>
</evidence>
<name>A0A345ZY19_9HYPH</name>
<keyword evidence="3" id="KW-1185">Reference proteome</keyword>
<sequence length="159" mass="17462">MTMAQTLPMAERRSTRWLLLGSLALNLFFVGVAIAMLIRGPAPPPTWDRNVFVRVERIAATLPPADGDVLRGSIDNIRPALEAAQTEYRGSQDSIREAVRQEPFSVEKMRAAMTRTRTARQNFDQILQGAFADAAAKMSPSGRQALAAWPPGRNSTSKP</sequence>
<dbReference type="Pfam" id="PF13801">
    <property type="entry name" value="Metal_resist"/>
    <property type="match status" value="1"/>
</dbReference>
<dbReference type="Proteomes" id="UP000254889">
    <property type="component" value="Chromosome"/>
</dbReference>
<organism evidence="2 3">
    <name type="scientific">Pseudolabrys taiwanensis</name>
    <dbReference type="NCBI Taxonomy" id="331696"/>
    <lineage>
        <taxon>Bacteria</taxon>
        <taxon>Pseudomonadati</taxon>
        <taxon>Pseudomonadota</taxon>
        <taxon>Alphaproteobacteria</taxon>
        <taxon>Hyphomicrobiales</taxon>
        <taxon>Xanthobacteraceae</taxon>
        <taxon>Pseudolabrys</taxon>
    </lineage>
</organism>
<dbReference type="KEGG" id="ptaw:DW352_15570"/>
<evidence type="ECO:0000313" key="3">
    <source>
        <dbReference type="Proteomes" id="UP000254889"/>
    </source>
</evidence>
<evidence type="ECO:0008006" key="4">
    <source>
        <dbReference type="Google" id="ProtNLM"/>
    </source>
</evidence>
<reference evidence="2 3" key="1">
    <citation type="submission" date="2018-07" db="EMBL/GenBank/DDBJ databases">
        <authorList>
            <person name="Quirk P.G."/>
            <person name="Krulwich T.A."/>
        </authorList>
    </citation>
    <scope>NUCLEOTIDE SEQUENCE [LARGE SCALE GENOMIC DNA]</scope>
    <source>
        <strain evidence="2 3">CC-BB4</strain>
    </source>
</reference>
<dbReference type="AlphaFoldDB" id="A0A345ZY19"/>
<protein>
    <recommendedName>
        <fullName evidence="4">Periplasmic heavy metal sensor</fullName>
    </recommendedName>
</protein>
<accession>A0A345ZY19</accession>
<feature type="region of interest" description="Disordered" evidence="1">
    <location>
        <begin position="138"/>
        <end position="159"/>
    </location>
</feature>
<dbReference type="OrthoDB" id="8449820at2"/>
<gene>
    <name evidence="2" type="ORF">DW352_15570</name>
</gene>
<dbReference type="EMBL" id="CP031417">
    <property type="protein sequence ID" value="AXK81816.1"/>
    <property type="molecule type" value="Genomic_DNA"/>
</dbReference>